<keyword evidence="8" id="KW-1133">Transmembrane helix</keyword>
<feature type="active site" description="Charge relay system" evidence="5 6">
    <location>
        <position position="257"/>
    </location>
</feature>
<evidence type="ECO:0000256" key="6">
    <source>
        <dbReference type="PROSITE-ProRule" id="PRU01240"/>
    </source>
</evidence>
<evidence type="ECO:0000313" key="10">
    <source>
        <dbReference type="EMBL" id="ANV79451.1"/>
    </source>
</evidence>
<sequence>MVERRTLLASSLIMIFILPLVTSTILPPDNSEGGFDAKGVWTERVESGIHNEWWIDWSRDKNLNRIDDRLEWILEQPVEIQNDWWKRAPEKSSRLFINYDHHPTDYDVKAIEEIGGEVTFRPKYLDNVIVTIPTEQITSESGILSLNGVVMIEDLGLAEPNMHEAVPTMDVNSVWDDLGLDGTGSTIAILDTGVRGDHEGLNDMDDDPFTCVTDPPNPLDPNPQPISDCDPKIVAFYDAVFTDEEQDPSTSYDSGTHGTHVAGIAAGSGGGQTDTTTGLKYIGAAPGAFLVTILACCDGDIEDIIQGSQWAIENKEKHSIDILTSSLGEQQIENHIDNDGSSSWSRQMDYVVEAGIITTLSAGNEFGGATFAGCNTIDSPGDAELPVTVGSLDKNLGLAIYSSRGYTSDLRVKPDVAVIGSNIMAPDAATSDGYTSKSGTSMATPLMAGIAALMIQANPDLTPEEFKDIIRVDSIEREIVLLDDPGFNDCSILETRPDNEFGYGQADPVAFVESAGNIDRSLNVSMNLNTLQTINNESYVSGTSSGAVSGQGGEVQVRVGSGEWKGAADIGGNEDWSEWRVKLLPHEKSGNSTIYARLIISEDRVSPVDAKRVLLVDQAASNMGSDGDLISMGSHIFFIPFFIALAILAYAAINERWIDKLEKKGEESQIESFDIKKYDPRRLPEVTRNLIKEWNDGASLIENQFRRLVSLCVLYLAQGLPAGFTYVAFVAYLSDNGTPPEEIAILFATIALPWTFKFVWGPVIDLLVIPEYGRRRPWILFAQSGMVISLATILFVPNIIDKIALVTILLFIHNLFSSLQDVSVDALAVDVLQPDEVAKANGMMFATKRGGMILGGAVLGMLVPTFGIKFVIMIQIPLLILIMLLPLFLREKPENKLFPWDNSINEIDNSEEVLVDSNEDSNLAWEENADSRFRSARWTASNIYENRISISAALLWIGLVAWIFGSAIDILYLIGEPLIGGILEEIFVKLSIISTLGIYLIIASILMIVVEGFGVKLPEIMSPLAFSPSTAKVSVANTAYYIVQGFSTRSSFLLIFLCLLSDLALFVDPIIVDIFINEAGWSQQKYNAIIGGIVVLFTMLGQIFGGFLGDRYGVREIAMIGFTLLALANAGLALLNAYWEDTTIMTIYLCVKALIYGIAWICVISVSMRLTYSKAGGTQFTAYMSMFNLSAVFAYLFSGRMIATFDYITMLYIGAALTLISVIFLLFIDPDETDRVLEGRFEDDDSGGDLGENIWLENERPKDAILVGGTENVAA</sequence>
<evidence type="ECO:0000256" key="2">
    <source>
        <dbReference type="ARBA" id="ARBA00022670"/>
    </source>
</evidence>
<feature type="transmembrane region" description="Helical" evidence="8">
    <location>
        <begin position="743"/>
        <end position="768"/>
    </location>
</feature>
<dbReference type="InterPro" id="IPR051048">
    <property type="entry name" value="Peptidase_S8/S53_subtilisin"/>
</dbReference>
<dbReference type="InterPro" id="IPR036852">
    <property type="entry name" value="Peptidase_S8/S53_dom_sf"/>
</dbReference>
<dbReference type="EMBL" id="KP211832">
    <property type="protein sequence ID" value="ANV79451.1"/>
    <property type="molecule type" value="Genomic_DNA"/>
</dbReference>
<feature type="transmembrane region" description="Helical" evidence="8">
    <location>
        <begin position="632"/>
        <end position="653"/>
    </location>
</feature>
<dbReference type="GO" id="GO:0004252">
    <property type="term" value="F:serine-type endopeptidase activity"/>
    <property type="evidence" value="ECO:0007669"/>
    <property type="project" value="UniProtKB-UniRule"/>
</dbReference>
<dbReference type="Gene3D" id="3.40.50.200">
    <property type="entry name" value="Peptidase S8/S53 domain"/>
    <property type="match status" value="1"/>
</dbReference>
<feature type="transmembrane region" description="Helical" evidence="8">
    <location>
        <begin position="953"/>
        <end position="974"/>
    </location>
</feature>
<keyword evidence="2 6" id="KW-0645">Protease</keyword>
<dbReference type="InterPro" id="IPR020846">
    <property type="entry name" value="MFS_dom"/>
</dbReference>
<dbReference type="PROSITE" id="PS50850">
    <property type="entry name" value="MFS"/>
    <property type="match status" value="1"/>
</dbReference>
<evidence type="ECO:0000259" key="9">
    <source>
        <dbReference type="PROSITE" id="PS50850"/>
    </source>
</evidence>
<protein>
    <submittedName>
        <fullName evidence="10">Subtilisin-like serine protease</fullName>
    </submittedName>
</protein>
<evidence type="ECO:0000256" key="1">
    <source>
        <dbReference type="ARBA" id="ARBA00011073"/>
    </source>
</evidence>
<dbReference type="InterPro" id="IPR000209">
    <property type="entry name" value="Peptidase_S8/S53_dom"/>
</dbReference>
<accession>A0A1B1TAY1</accession>
<keyword evidence="4 6" id="KW-0720">Serine protease</keyword>
<keyword evidence="3 6" id="KW-0378">Hydrolase</keyword>
<dbReference type="PROSITE" id="PS00137">
    <property type="entry name" value="SUBTILASE_HIS"/>
    <property type="match status" value="1"/>
</dbReference>
<dbReference type="InterPro" id="IPR011701">
    <property type="entry name" value="MFS"/>
</dbReference>
<dbReference type="PANTHER" id="PTHR43399">
    <property type="entry name" value="SUBTILISIN-RELATED"/>
    <property type="match status" value="1"/>
</dbReference>
<evidence type="ECO:0000256" key="3">
    <source>
        <dbReference type="ARBA" id="ARBA00022801"/>
    </source>
</evidence>
<proteinExistence type="inferred from homology"/>
<feature type="transmembrane region" description="Helical" evidence="8">
    <location>
        <begin position="866"/>
        <end position="889"/>
    </location>
</feature>
<organism evidence="10">
    <name type="scientific">uncultured Poseidoniia archaeon</name>
    <dbReference type="NCBI Taxonomy" id="1697135"/>
    <lineage>
        <taxon>Archaea</taxon>
        <taxon>Methanobacteriati</taxon>
        <taxon>Thermoplasmatota</taxon>
        <taxon>Candidatus Poseidoniia</taxon>
        <taxon>environmental samples</taxon>
    </lineage>
</organism>
<feature type="transmembrane region" description="Helical" evidence="8">
    <location>
        <begin position="986"/>
        <end position="1010"/>
    </location>
</feature>
<feature type="transmembrane region" description="Helical" evidence="8">
    <location>
        <begin position="1052"/>
        <end position="1076"/>
    </location>
</feature>
<evidence type="ECO:0000256" key="8">
    <source>
        <dbReference type="SAM" id="Phobius"/>
    </source>
</evidence>
<dbReference type="InterPro" id="IPR015500">
    <property type="entry name" value="Peptidase_S8_subtilisin-rel"/>
</dbReference>
<feature type="active site" description="Charge relay system" evidence="5 6">
    <location>
        <position position="441"/>
    </location>
</feature>
<dbReference type="InterPro" id="IPR023828">
    <property type="entry name" value="Peptidase_S8_Ser-AS"/>
</dbReference>
<evidence type="ECO:0000256" key="5">
    <source>
        <dbReference type="PIRSR" id="PIRSR615500-1"/>
    </source>
</evidence>
<dbReference type="SUPFAM" id="SSF52743">
    <property type="entry name" value="Subtilisin-like"/>
    <property type="match status" value="1"/>
</dbReference>
<feature type="domain" description="Major facilitator superfamily (MFS) profile" evidence="9">
    <location>
        <begin position="1050"/>
        <end position="1275"/>
    </location>
</feature>
<dbReference type="Pfam" id="PF07690">
    <property type="entry name" value="MFS_1"/>
    <property type="match status" value="2"/>
</dbReference>
<dbReference type="Gene3D" id="1.20.1250.20">
    <property type="entry name" value="MFS general substrate transporter like domains"/>
    <property type="match status" value="2"/>
</dbReference>
<dbReference type="PANTHER" id="PTHR43399:SF4">
    <property type="entry name" value="CELL WALL-ASSOCIATED PROTEASE"/>
    <property type="match status" value="1"/>
</dbReference>
<feature type="transmembrane region" description="Helical" evidence="8">
    <location>
        <begin position="1180"/>
        <end position="1198"/>
    </location>
</feature>
<dbReference type="InterPro" id="IPR022398">
    <property type="entry name" value="Peptidase_S8_His-AS"/>
</dbReference>
<dbReference type="PROSITE" id="PS51892">
    <property type="entry name" value="SUBTILASE"/>
    <property type="match status" value="1"/>
</dbReference>
<dbReference type="SUPFAM" id="SSF103473">
    <property type="entry name" value="MFS general substrate transporter"/>
    <property type="match status" value="1"/>
</dbReference>
<dbReference type="PROSITE" id="PS00136">
    <property type="entry name" value="SUBTILASE_ASP"/>
    <property type="match status" value="1"/>
</dbReference>
<reference evidence="10" key="2">
    <citation type="journal article" date="2015" name="ISME J.">
        <title>A new class of marine Euryarchaeota group II from the Mediterranean deep chlorophyll maximum.</title>
        <authorList>
            <person name="Martin-Cuadrado A.B."/>
            <person name="Garcia-Heredia I."/>
            <person name="Molto A.G."/>
            <person name="Lopez-Ubeda R."/>
            <person name="Kimes N."/>
            <person name="Lopez-Garcia P."/>
            <person name="Moreira D."/>
            <person name="Rodriguez-Valera F."/>
        </authorList>
    </citation>
    <scope>NUCLEOTIDE SEQUENCE</scope>
</reference>
<comment type="similarity">
    <text evidence="1 6 7">Belongs to the peptidase S8 family.</text>
</comment>
<dbReference type="GO" id="GO:0006508">
    <property type="term" value="P:proteolysis"/>
    <property type="evidence" value="ECO:0007669"/>
    <property type="project" value="UniProtKB-KW"/>
</dbReference>
<dbReference type="PRINTS" id="PR00723">
    <property type="entry name" value="SUBTILISIN"/>
</dbReference>
<dbReference type="AlphaFoldDB" id="A0A1B1TAY1"/>
<feature type="transmembrane region" description="Helical" evidence="8">
    <location>
        <begin position="1145"/>
        <end position="1168"/>
    </location>
</feature>
<dbReference type="GO" id="GO:0022857">
    <property type="term" value="F:transmembrane transporter activity"/>
    <property type="evidence" value="ECO:0007669"/>
    <property type="project" value="InterPro"/>
</dbReference>
<feature type="transmembrane region" description="Helical" evidence="8">
    <location>
        <begin position="1088"/>
        <end position="1108"/>
    </location>
</feature>
<feature type="transmembrane region" description="Helical" evidence="8">
    <location>
        <begin position="708"/>
        <end position="731"/>
    </location>
</feature>
<name>A0A1B1TAY1_9ARCH</name>
<reference evidence="10" key="1">
    <citation type="submission" date="2014-11" db="EMBL/GenBank/DDBJ databases">
        <authorList>
            <person name="Zhu J."/>
            <person name="Qi W."/>
            <person name="Song R."/>
        </authorList>
    </citation>
    <scope>NUCLEOTIDE SEQUENCE</scope>
</reference>
<dbReference type="InterPro" id="IPR036259">
    <property type="entry name" value="MFS_trans_sf"/>
</dbReference>
<evidence type="ECO:0000256" key="7">
    <source>
        <dbReference type="RuleBase" id="RU003355"/>
    </source>
</evidence>
<dbReference type="InterPro" id="IPR023827">
    <property type="entry name" value="Peptidase_S8_Asp-AS"/>
</dbReference>
<dbReference type="PROSITE" id="PS00138">
    <property type="entry name" value="SUBTILASE_SER"/>
    <property type="match status" value="1"/>
</dbReference>
<feature type="transmembrane region" description="Helical" evidence="8">
    <location>
        <begin position="780"/>
        <end position="800"/>
    </location>
</feature>
<evidence type="ECO:0000256" key="4">
    <source>
        <dbReference type="ARBA" id="ARBA00022825"/>
    </source>
</evidence>
<keyword evidence="8" id="KW-0472">Membrane</keyword>
<feature type="active site" description="Charge relay system" evidence="5 6">
    <location>
        <position position="191"/>
    </location>
</feature>
<keyword evidence="8" id="KW-0812">Transmembrane</keyword>
<feature type="transmembrane region" description="Helical" evidence="8">
    <location>
        <begin position="1210"/>
        <end position="1228"/>
    </location>
</feature>
<feature type="transmembrane region" description="Helical" evidence="8">
    <location>
        <begin position="1120"/>
        <end position="1139"/>
    </location>
</feature>
<dbReference type="Pfam" id="PF00082">
    <property type="entry name" value="Peptidase_S8"/>
    <property type="match status" value="1"/>
</dbReference>